<proteinExistence type="predicted"/>
<evidence type="ECO:0000313" key="3">
    <source>
        <dbReference type="EMBL" id="MBN8236238.1"/>
    </source>
</evidence>
<feature type="domain" description="Gfo/Idh/MocA-like oxidoreductase N-terminal" evidence="1">
    <location>
        <begin position="11"/>
        <end position="128"/>
    </location>
</feature>
<dbReference type="InterPro" id="IPR055170">
    <property type="entry name" value="GFO_IDH_MocA-like_dom"/>
</dbReference>
<evidence type="ECO:0000313" key="4">
    <source>
        <dbReference type="Proteomes" id="UP000663970"/>
    </source>
</evidence>
<protein>
    <submittedName>
        <fullName evidence="3">Gfo/Idh/MocA family oxidoreductase</fullName>
    </submittedName>
</protein>
<organism evidence="3 4">
    <name type="scientific">Halobacillus kuroshimensis</name>
    <dbReference type="NCBI Taxonomy" id="302481"/>
    <lineage>
        <taxon>Bacteria</taxon>
        <taxon>Bacillati</taxon>
        <taxon>Bacillota</taxon>
        <taxon>Bacilli</taxon>
        <taxon>Bacillales</taxon>
        <taxon>Bacillaceae</taxon>
        <taxon>Halobacillus</taxon>
    </lineage>
</organism>
<dbReference type="Pfam" id="PF22725">
    <property type="entry name" value="GFO_IDH_MocA_C3"/>
    <property type="match status" value="1"/>
</dbReference>
<name>A0ABS3DY42_9BACI</name>
<dbReference type="SUPFAM" id="SSF55347">
    <property type="entry name" value="Glyceraldehyde-3-phosphate dehydrogenase-like, C-terminal domain"/>
    <property type="match status" value="1"/>
</dbReference>
<dbReference type="Gene3D" id="3.40.50.720">
    <property type="entry name" value="NAD(P)-binding Rossmann-like Domain"/>
    <property type="match status" value="1"/>
</dbReference>
<dbReference type="RefSeq" id="WP_206934555.1">
    <property type="nucleotide sequence ID" value="NZ_JAEKJY010000004.1"/>
</dbReference>
<dbReference type="Pfam" id="PF01408">
    <property type="entry name" value="GFO_IDH_MocA"/>
    <property type="match status" value="1"/>
</dbReference>
<dbReference type="PANTHER" id="PTHR43054">
    <property type="match status" value="1"/>
</dbReference>
<dbReference type="InterPro" id="IPR036291">
    <property type="entry name" value="NAD(P)-bd_dom_sf"/>
</dbReference>
<feature type="domain" description="GFO/IDH/MocA-like oxidoreductase" evidence="2">
    <location>
        <begin position="148"/>
        <end position="256"/>
    </location>
</feature>
<dbReference type="EMBL" id="JAEKJY010000004">
    <property type="protein sequence ID" value="MBN8236238.1"/>
    <property type="molecule type" value="Genomic_DNA"/>
</dbReference>
<evidence type="ECO:0000259" key="1">
    <source>
        <dbReference type="Pfam" id="PF01408"/>
    </source>
</evidence>
<gene>
    <name evidence="3" type="ORF">JF544_13310</name>
</gene>
<dbReference type="InterPro" id="IPR000683">
    <property type="entry name" value="Gfo/Idh/MocA-like_OxRdtase_N"/>
</dbReference>
<dbReference type="SUPFAM" id="SSF51735">
    <property type="entry name" value="NAD(P)-binding Rossmann-fold domains"/>
    <property type="match status" value="1"/>
</dbReference>
<dbReference type="Proteomes" id="UP000663970">
    <property type="component" value="Unassembled WGS sequence"/>
</dbReference>
<comment type="caution">
    <text evidence="3">The sequence shown here is derived from an EMBL/GenBank/DDBJ whole genome shotgun (WGS) entry which is preliminary data.</text>
</comment>
<reference evidence="3 4" key="1">
    <citation type="submission" date="2020-12" db="EMBL/GenBank/DDBJ databases">
        <title>Oil enriched cultivation method for isolating marine PHA-producing bacteria.</title>
        <authorList>
            <person name="Zheng W."/>
            <person name="Yu S."/>
            <person name="Huang Y."/>
        </authorList>
    </citation>
    <scope>NUCLEOTIDE SEQUENCE [LARGE SCALE GENOMIC DNA]</scope>
    <source>
        <strain evidence="3 4">SY-2-6</strain>
    </source>
</reference>
<dbReference type="Gene3D" id="3.30.360.10">
    <property type="entry name" value="Dihydrodipicolinate Reductase, domain 2"/>
    <property type="match status" value="1"/>
</dbReference>
<keyword evidence="4" id="KW-1185">Reference proteome</keyword>
<dbReference type="PANTHER" id="PTHR43054:SF1">
    <property type="entry name" value="SCYLLO-INOSITOL 2-DEHYDROGENASE (NADP(+)) IOLU"/>
    <property type="match status" value="1"/>
</dbReference>
<sequence length="336" mass="37204">MTIKKGRCIVLKFAIIGTNTITEKLIEAGRSHPEFELTGVYSRNQERADAFADQYGAPLRFTKMTDLALSEEIEAVYIASPNALHAEHAVTLMKHGKHVLCEKPMASNQQEIAGMIDTAKNQGVVLMEAMKSTLMPGFSAVKQHLHKLGPVRRYVGNFCKYSSRYDAYKQGEILNAFKPELSNGSLMDLGIYGIYPMAALFGAPRSIKASGLFLESGVDGQGSVTADYGDMEGVVMHSKIIDSHSPSEIQGERGTMIIPNISEPENIHILHRDGTREELTAVSDFPPMYYEVAEFIDVIRRGTNQSSVNSFEHTLITARIMEEARRQIGLLYPADE</sequence>
<evidence type="ECO:0000259" key="2">
    <source>
        <dbReference type="Pfam" id="PF22725"/>
    </source>
</evidence>
<accession>A0ABS3DY42</accession>